<comment type="caution">
    <text evidence="7">The sequence shown here is derived from an EMBL/GenBank/DDBJ whole genome shotgun (WGS) entry which is preliminary data.</text>
</comment>
<feature type="region of interest" description="Disordered" evidence="5">
    <location>
        <begin position="893"/>
        <end position="974"/>
    </location>
</feature>
<evidence type="ECO:0000256" key="4">
    <source>
        <dbReference type="SAM" id="Coils"/>
    </source>
</evidence>
<keyword evidence="3" id="KW-0141">cGMP biosynthesis</keyword>
<dbReference type="InterPro" id="IPR038158">
    <property type="entry name" value="H-NOX_domain_sf"/>
</dbReference>
<feature type="region of interest" description="Disordered" evidence="5">
    <location>
        <begin position="384"/>
        <end position="420"/>
    </location>
</feature>
<dbReference type="GO" id="GO:0020037">
    <property type="term" value="F:heme binding"/>
    <property type="evidence" value="ECO:0007669"/>
    <property type="project" value="InterPro"/>
</dbReference>
<feature type="compositionally biased region" description="Polar residues" evidence="5">
    <location>
        <begin position="437"/>
        <end position="447"/>
    </location>
</feature>
<gene>
    <name evidence="7" type="ORF">HaLaN_09780</name>
</gene>
<accession>A0A699Z369</accession>
<dbReference type="EC" id="4.6.1.2" evidence="1"/>
<dbReference type="EMBL" id="BLLF01000656">
    <property type="protein sequence ID" value="GFH13828.1"/>
    <property type="molecule type" value="Genomic_DNA"/>
</dbReference>
<dbReference type="SUPFAM" id="SSF109604">
    <property type="entry name" value="HD-domain/PDEase-like"/>
    <property type="match status" value="1"/>
</dbReference>
<proteinExistence type="predicted"/>
<evidence type="ECO:0000256" key="3">
    <source>
        <dbReference type="ARBA" id="ARBA00023293"/>
    </source>
</evidence>
<feature type="coiled-coil region" evidence="4">
    <location>
        <begin position="574"/>
        <end position="622"/>
    </location>
</feature>
<dbReference type="InterPro" id="IPR011644">
    <property type="entry name" value="Heme_NO-bd"/>
</dbReference>
<dbReference type="GO" id="GO:0004383">
    <property type="term" value="F:guanylate cyclase activity"/>
    <property type="evidence" value="ECO:0007669"/>
    <property type="project" value="UniProtKB-EC"/>
</dbReference>
<dbReference type="GO" id="GO:0004114">
    <property type="term" value="F:3',5'-cyclic-nucleotide phosphodiesterase activity"/>
    <property type="evidence" value="ECO:0007669"/>
    <property type="project" value="InterPro"/>
</dbReference>
<sequence>MVLGIIHLTYEDFVLHLPNGQQQWRSILEKAGQQEDPGWVKQMCPFNDATIYSIVGATCEVLGQGAEEIGRSFGRHFVDAVTRLGYGKFLRSLSSSIIGFITTLNNLHMHLSAGAPAFVMPEFRTDKVPSPMHHNNQPGCSHVTVPYYCVKLGAVGQPVAQRSPAPAEAFHCVQVEADSLELHYRSKRAGLASWVEGIIQGLAIDYYDNMPLKMQLLRGRDDGSCDHEVGHVLARVQPKAVVGALASDVFSVLMPYTGFSFKELSDCQGFSTVLRTTGVHSLELKGQFVRTSMPLASAQQQLYRSTTSSTAPATQSNTDSTLPVPVAWPSIEASSEAAGSRGKCPYAAASARTPAPYKGRASDDPGLPVLQSPLSTAESLRQAYLGSRSRPAQTSSAVRGPSSESSFSRDSEPTGSSALPCLLPTARSLATRHASHLSDTVSDSSVPAQLRYPTPPPLRQPGLNMSHRAPARRASALTSPLSPSAVREPCAAPALAQKEVLLFIGTPRVLNLDQLRVGHHPSTRLLACMPHDPCKPWRVAEEFALGLLQAAGLFLDDIPLHDMSSDFVVMAEQHELEATAAAALEEENAALEAQADLLLQQKTKTENAYMKLEQALEVALADRDGQTGSQSRSLRACDSFLQFTSPAEKVLLLLDKLMHGIEVDMKEVMAVRDSILAAGSDLLAPANLDTQMAKGLGEQGLGSDAEVNAALTSMLMTEGRRHGGSLTGDSLVEPLDDRSRNSSVLHSTDSEALQPQYEVPPQPTLSSVQSPGHKPPQKRGSALTLVQQGPSNSPTLSSLARRRGSALMMSSSVSEAGDIEPPSLLGLTLGQASFSNSLAHSISSQLKEQQLDLPGSSISKAASTAAATPTRRPLMRKQSTVLLLQSSAPSLTAGAGNVENQPHAHGLGNEAVAGEGGKASSVEPGRVASQSRQQGPNQAAVAAVDGDSLPVQGRRGASCQSPRAHQPAVATGSGAQLMHSEDAFQSPAEDGHPNFLNRGTTRVAPTAVCKDVITITKNPSDSLANLLAQVEDSTFFNAFELDAVTNQHPLSVLAFALFMRSKLVARFRINELRLARFLCTIEAGYRQNPYHNRMHAADVLRESHLSQAAGQAVRWCSLPKHITHDPRHNHPSLYITFTVDPAMIFYIIMDPLAA</sequence>
<dbReference type="GO" id="GO:0070482">
    <property type="term" value="P:response to oxygen levels"/>
    <property type="evidence" value="ECO:0007669"/>
    <property type="project" value="TreeGrafter"/>
</dbReference>
<dbReference type="Proteomes" id="UP000485058">
    <property type="component" value="Unassembled WGS sequence"/>
</dbReference>
<dbReference type="InterPro" id="IPR024096">
    <property type="entry name" value="NO_sig/Golgi_transp_ligand-bd"/>
</dbReference>
<feature type="compositionally biased region" description="Low complexity" evidence="5">
    <location>
        <begin position="305"/>
        <end position="318"/>
    </location>
</feature>
<feature type="region of interest" description="Disordered" evidence="5">
    <location>
        <begin position="434"/>
        <end position="483"/>
    </location>
</feature>
<dbReference type="PROSITE" id="PS51845">
    <property type="entry name" value="PDEASE_I_2"/>
    <property type="match status" value="1"/>
</dbReference>
<keyword evidence="8" id="KW-1185">Reference proteome</keyword>
<feature type="domain" description="PDEase" evidence="6">
    <location>
        <begin position="1001"/>
        <end position="1154"/>
    </location>
</feature>
<dbReference type="GO" id="GO:0008074">
    <property type="term" value="C:guanylate cyclase complex, soluble"/>
    <property type="evidence" value="ECO:0007669"/>
    <property type="project" value="TreeGrafter"/>
</dbReference>
<dbReference type="PANTHER" id="PTHR45655">
    <property type="entry name" value="GUANYLATE CYCLASE SOLUBLE SUBUNIT BETA-2"/>
    <property type="match status" value="1"/>
</dbReference>
<dbReference type="Pfam" id="PF07700">
    <property type="entry name" value="HNOB"/>
    <property type="match status" value="2"/>
</dbReference>
<evidence type="ECO:0000259" key="6">
    <source>
        <dbReference type="PROSITE" id="PS51845"/>
    </source>
</evidence>
<dbReference type="InterPro" id="IPR002073">
    <property type="entry name" value="PDEase_catalytic_dom"/>
</dbReference>
<protein>
    <recommendedName>
        <fullName evidence="1">guanylate cyclase</fullName>
        <ecNumber evidence="1">4.6.1.2</ecNumber>
    </recommendedName>
</protein>
<keyword evidence="2" id="KW-0547">Nucleotide-binding</keyword>
<feature type="compositionally biased region" description="Polar residues" evidence="5">
    <location>
        <begin position="741"/>
        <end position="753"/>
    </location>
</feature>
<feature type="compositionally biased region" description="Low complexity" evidence="5">
    <location>
        <begin position="474"/>
        <end position="483"/>
    </location>
</feature>
<organism evidence="7 8">
    <name type="scientific">Haematococcus lacustris</name>
    <name type="common">Green alga</name>
    <name type="synonym">Haematococcus pluvialis</name>
    <dbReference type="NCBI Taxonomy" id="44745"/>
    <lineage>
        <taxon>Eukaryota</taxon>
        <taxon>Viridiplantae</taxon>
        <taxon>Chlorophyta</taxon>
        <taxon>core chlorophytes</taxon>
        <taxon>Chlorophyceae</taxon>
        <taxon>CS clade</taxon>
        <taxon>Chlamydomonadales</taxon>
        <taxon>Haematococcaceae</taxon>
        <taxon>Haematococcus</taxon>
    </lineage>
</organism>
<feature type="region of interest" description="Disordered" evidence="5">
    <location>
        <begin position="719"/>
        <end position="803"/>
    </location>
</feature>
<dbReference type="InterPro" id="IPR036971">
    <property type="entry name" value="PDEase_catalytic_dom_sf"/>
</dbReference>
<dbReference type="SUPFAM" id="SSF111126">
    <property type="entry name" value="Ligand-binding domain in the NO signalling and Golgi transport"/>
    <property type="match status" value="2"/>
</dbReference>
<dbReference type="Gene3D" id="3.90.1520.10">
    <property type="entry name" value="H-NOX domain"/>
    <property type="match status" value="1"/>
</dbReference>
<feature type="compositionally biased region" description="Polar residues" evidence="5">
    <location>
        <begin position="784"/>
        <end position="798"/>
    </location>
</feature>
<feature type="region of interest" description="Disordered" evidence="5">
    <location>
        <begin position="300"/>
        <end position="325"/>
    </location>
</feature>
<evidence type="ECO:0000256" key="2">
    <source>
        <dbReference type="ARBA" id="ARBA00022741"/>
    </source>
</evidence>
<dbReference type="InterPro" id="IPR011645">
    <property type="entry name" value="HNOB_dom_associated"/>
</dbReference>
<evidence type="ECO:0000256" key="1">
    <source>
        <dbReference type="ARBA" id="ARBA00012202"/>
    </source>
</evidence>
<feature type="compositionally biased region" description="Polar residues" evidence="5">
    <location>
        <begin position="928"/>
        <end position="937"/>
    </location>
</feature>
<evidence type="ECO:0000313" key="7">
    <source>
        <dbReference type="EMBL" id="GFH13828.1"/>
    </source>
</evidence>
<dbReference type="PANTHER" id="PTHR45655:SF13">
    <property type="entry name" value="SOLUBLE GUANYLATE CYCLASE GCY-32-RELATED"/>
    <property type="match status" value="1"/>
</dbReference>
<evidence type="ECO:0000313" key="8">
    <source>
        <dbReference type="Proteomes" id="UP000485058"/>
    </source>
</evidence>
<reference evidence="7 8" key="1">
    <citation type="submission" date="2020-02" db="EMBL/GenBank/DDBJ databases">
        <title>Draft genome sequence of Haematococcus lacustris strain NIES-144.</title>
        <authorList>
            <person name="Morimoto D."/>
            <person name="Nakagawa S."/>
            <person name="Yoshida T."/>
            <person name="Sawayama S."/>
        </authorList>
    </citation>
    <scope>NUCLEOTIDE SEQUENCE [LARGE SCALE GENOMIC DNA]</scope>
    <source>
        <strain evidence="7 8">NIES-144</strain>
    </source>
</reference>
<keyword evidence="4" id="KW-0175">Coiled coil</keyword>
<dbReference type="AlphaFoldDB" id="A0A699Z369"/>
<dbReference type="Pfam" id="PF07701">
    <property type="entry name" value="HNOBA"/>
    <property type="match status" value="1"/>
</dbReference>
<dbReference type="GO" id="GO:0000166">
    <property type="term" value="F:nucleotide binding"/>
    <property type="evidence" value="ECO:0007669"/>
    <property type="project" value="UniProtKB-KW"/>
</dbReference>
<evidence type="ECO:0000256" key="5">
    <source>
        <dbReference type="SAM" id="MobiDB-lite"/>
    </source>
</evidence>
<name>A0A699Z369_HAELA</name>
<dbReference type="Gene3D" id="1.10.1300.10">
    <property type="entry name" value="3'5'-cyclic nucleotide phosphodiesterase, catalytic domain"/>
    <property type="match status" value="1"/>
</dbReference>
<dbReference type="GO" id="GO:0019934">
    <property type="term" value="P:cGMP-mediated signaling"/>
    <property type="evidence" value="ECO:0007669"/>
    <property type="project" value="TreeGrafter"/>
</dbReference>